<proteinExistence type="predicted"/>
<protein>
    <submittedName>
        <fullName evidence="3">Uncharacterized protein</fullName>
    </submittedName>
</protein>
<evidence type="ECO:0000256" key="1">
    <source>
        <dbReference type="SAM" id="MobiDB-lite"/>
    </source>
</evidence>
<accession>A0ABS7T6Z0</accession>
<keyword evidence="2" id="KW-0732">Signal</keyword>
<reference evidence="3 4" key="1">
    <citation type="submission" date="2021-09" db="EMBL/GenBank/DDBJ databases">
        <title>Lysobacter sp. 13A isolated from the river sediment.</title>
        <authorList>
            <person name="Liu H."/>
            <person name="Li S."/>
            <person name="Mao S."/>
        </authorList>
    </citation>
    <scope>NUCLEOTIDE SEQUENCE [LARGE SCALE GENOMIC DNA]</scope>
    <source>
        <strain evidence="3 4">13A</strain>
    </source>
</reference>
<sequence>MRSLLIASLLAFSLTPGSVAAQSLEESYAQLCSKPADAKTEACQVLAKSLMEKLQAQPASPASVPAAQESGSGDAAPDLVGMQRWGFFADLVGQDLIDIQYENPSNITFTPATLEYVWEEPGEVMVLLEKRPDGTVTHGATLQWDATHRGLRETTPGGGASSLYEWQPDGSAIVSAGAVRMVFRRLADGALEMLIEDDKGQGWQLMNRRHRVPATAANLETQALMKQVEANMAETQKLMAEITRADAELKASPLWQQTLANQARAEAERKRKAERGSSFDAFLRGVNSALDSGLEVARAQEAQSRYELDSTLADINAQARAQQAAQSQASAMRSGTGYTAQPAAPPASTPPATTTYTAVQGPGTGSWASAGRGSSAGGASSMGTSGSASTRDDASMCVSPPVTSTHTCADLSGYKAMVSNTCAVPVDVRVCFMTDGGWNCQSNYGLAPEATWEPGWCHANTGEVFHAVRYSDSDEPLDQP</sequence>
<evidence type="ECO:0000313" key="3">
    <source>
        <dbReference type="EMBL" id="MBZ4039644.1"/>
    </source>
</evidence>
<feature type="compositionally biased region" description="Low complexity" evidence="1">
    <location>
        <begin position="365"/>
        <end position="389"/>
    </location>
</feature>
<comment type="caution">
    <text evidence="3">The sequence shown here is derived from an EMBL/GenBank/DDBJ whole genome shotgun (WGS) entry which is preliminary data.</text>
</comment>
<name>A0ABS7T6Z0_9GAMM</name>
<keyword evidence="4" id="KW-1185">Reference proteome</keyword>
<dbReference type="EMBL" id="JAINZW010000003">
    <property type="protein sequence ID" value="MBZ4039644.1"/>
    <property type="molecule type" value="Genomic_DNA"/>
</dbReference>
<evidence type="ECO:0000313" key="4">
    <source>
        <dbReference type="Proteomes" id="UP001430954"/>
    </source>
</evidence>
<dbReference type="Proteomes" id="UP001430954">
    <property type="component" value="Unassembled WGS sequence"/>
</dbReference>
<feature type="signal peptide" evidence="2">
    <location>
        <begin position="1"/>
        <end position="20"/>
    </location>
</feature>
<gene>
    <name evidence="3" type="ORF">K6753_08865</name>
</gene>
<evidence type="ECO:0000256" key="2">
    <source>
        <dbReference type="SAM" id="SignalP"/>
    </source>
</evidence>
<dbReference type="RefSeq" id="WP_223676085.1">
    <property type="nucleotide sequence ID" value="NZ_JAINZW010000003.1"/>
</dbReference>
<organism evidence="3 4">
    <name type="scientific">Novilysobacter selenitireducens</name>
    <dbReference type="NCBI Taxonomy" id="2872639"/>
    <lineage>
        <taxon>Bacteria</taxon>
        <taxon>Pseudomonadati</taxon>
        <taxon>Pseudomonadota</taxon>
        <taxon>Gammaproteobacteria</taxon>
        <taxon>Lysobacterales</taxon>
        <taxon>Lysobacteraceae</taxon>
        <taxon>Novilysobacter</taxon>
    </lineage>
</organism>
<feature type="region of interest" description="Disordered" evidence="1">
    <location>
        <begin position="324"/>
        <end position="394"/>
    </location>
</feature>
<feature type="chain" id="PRO_5047016796" evidence="2">
    <location>
        <begin position="21"/>
        <end position="480"/>
    </location>
</feature>